<keyword evidence="2" id="KW-1185">Reference proteome</keyword>
<dbReference type="Proteomes" id="UP000215459">
    <property type="component" value="Unassembled WGS sequence"/>
</dbReference>
<gene>
    <name evidence="1" type="ORF">CHM34_14430</name>
</gene>
<accession>A0A235B567</accession>
<evidence type="ECO:0000313" key="1">
    <source>
        <dbReference type="EMBL" id="OYD06755.1"/>
    </source>
</evidence>
<proteinExistence type="predicted"/>
<reference evidence="1 2" key="1">
    <citation type="submission" date="2017-07" db="EMBL/GenBank/DDBJ databases">
        <title>The genome sequence of Paludifilum halophilum highlights mechanisms for microbial adaptation to high salt environemnts.</title>
        <authorList>
            <person name="Belbahri L."/>
        </authorList>
    </citation>
    <scope>NUCLEOTIDE SEQUENCE [LARGE SCALE GENOMIC DNA]</scope>
    <source>
        <strain evidence="1 2">DSM 102817</strain>
    </source>
</reference>
<dbReference type="AlphaFoldDB" id="A0A235B567"/>
<dbReference type="OrthoDB" id="2988784at2"/>
<protein>
    <submittedName>
        <fullName evidence="1">Uncharacterized protein</fullName>
    </submittedName>
</protein>
<sequence>MIDHDVPKELAAKIAEMNASSSRLFAESTEDLSKIVSFVEEEMKGQNLPDAGRGRDAFVASTFEQIYPKVLNSDTCRQAVENMMRKHPSYGDSQPFAHRDENPNYAIGPALAETLYVTGSAIVGSILMVTSGESGGSTELLEKRKNH</sequence>
<organism evidence="1 2">
    <name type="scientific">Paludifilum halophilum</name>
    <dbReference type="NCBI Taxonomy" id="1642702"/>
    <lineage>
        <taxon>Bacteria</taxon>
        <taxon>Bacillati</taxon>
        <taxon>Bacillota</taxon>
        <taxon>Bacilli</taxon>
        <taxon>Bacillales</taxon>
        <taxon>Thermoactinomycetaceae</taxon>
        <taxon>Paludifilum</taxon>
    </lineage>
</organism>
<evidence type="ECO:0000313" key="2">
    <source>
        <dbReference type="Proteomes" id="UP000215459"/>
    </source>
</evidence>
<dbReference type="RefSeq" id="WP_094265319.1">
    <property type="nucleotide sequence ID" value="NZ_NOWF01000009.1"/>
</dbReference>
<name>A0A235B567_9BACL</name>
<comment type="caution">
    <text evidence="1">The sequence shown here is derived from an EMBL/GenBank/DDBJ whole genome shotgun (WGS) entry which is preliminary data.</text>
</comment>
<dbReference type="EMBL" id="NOWF01000009">
    <property type="protein sequence ID" value="OYD06755.1"/>
    <property type="molecule type" value="Genomic_DNA"/>
</dbReference>